<dbReference type="EMBL" id="KV427611">
    <property type="protein sequence ID" value="KZT09650.1"/>
    <property type="molecule type" value="Genomic_DNA"/>
</dbReference>
<keyword evidence="1" id="KW-0175">Coiled coil</keyword>
<organism evidence="2 3">
    <name type="scientific">Laetiporus sulphureus 93-53</name>
    <dbReference type="NCBI Taxonomy" id="1314785"/>
    <lineage>
        <taxon>Eukaryota</taxon>
        <taxon>Fungi</taxon>
        <taxon>Dikarya</taxon>
        <taxon>Basidiomycota</taxon>
        <taxon>Agaricomycotina</taxon>
        <taxon>Agaricomycetes</taxon>
        <taxon>Polyporales</taxon>
        <taxon>Laetiporus</taxon>
    </lineage>
</organism>
<gene>
    <name evidence="2" type="ORF">LAESUDRAFT_646500</name>
</gene>
<accession>A0A165G049</accession>
<dbReference type="GeneID" id="63821020"/>
<dbReference type="OrthoDB" id="3366659at2759"/>
<dbReference type="RefSeq" id="XP_040767390.1">
    <property type="nucleotide sequence ID" value="XM_040903990.1"/>
</dbReference>
<dbReference type="PANTHER" id="PTHR41390">
    <property type="entry name" value="CHROMOSOME 7, WHOLE GENOME SHOTGUN SEQUENCE"/>
    <property type="match status" value="1"/>
</dbReference>
<dbReference type="AlphaFoldDB" id="A0A165G049"/>
<reference evidence="2 3" key="1">
    <citation type="journal article" date="2016" name="Mol. Biol. Evol.">
        <title>Comparative Genomics of Early-Diverging Mushroom-Forming Fungi Provides Insights into the Origins of Lignocellulose Decay Capabilities.</title>
        <authorList>
            <person name="Nagy L.G."/>
            <person name="Riley R."/>
            <person name="Tritt A."/>
            <person name="Adam C."/>
            <person name="Daum C."/>
            <person name="Floudas D."/>
            <person name="Sun H."/>
            <person name="Yadav J.S."/>
            <person name="Pangilinan J."/>
            <person name="Larsson K.H."/>
            <person name="Matsuura K."/>
            <person name="Barry K."/>
            <person name="Labutti K."/>
            <person name="Kuo R."/>
            <person name="Ohm R.A."/>
            <person name="Bhattacharya S.S."/>
            <person name="Shirouzu T."/>
            <person name="Yoshinaga Y."/>
            <person name="Martin F.M."/>
            <person name="Grigoriev I.V."/>
            <person name="Hibbett D.S."/>
        </authorList>
    </citation>
    <scope>NUCLEOTIDE SEQUENCE [LARGE SCALE GENOMIC DNA]</scope>
    <source>
        <strain evidence="2 3">93-53</strain>
    </source>
</reference>
<name>A0A165G049_9APHY</name>
<evidence type="ECO:0000256" key="1">
    <source>
        <dbReference type="SAM" id="Coils"/>
    </source>
</evidence>
<dbReference type="InParanoid" id="A0A165G049"/>
<proteinExistence type="predicted"/>
<evidence type="ECO:0000313" key="2">
    <source>
        <dbReference type="EMBL" id="KZT09650.1"/>
    </source>
</evidence>
<feature type="coiled-coil region" evidence="1">
    <location>
        <begin position="167"/>
        <end position="194"/>
    </location>
</feature>
<evidence type="ECO:0000313" key="3">
    <source>
        <dbReference type="Proteomes" id="UP000076871"/>
    </source>
</evidence>
<feature type="non-terminal residue" evidence="2">
    <location>
        <position position="1"/>
    </location>
</feature>
<dbReference type="STRING" id="1314785.A0A165G049"/>
<dbReference type="PANTHER" id="PTHR41390:SF1">
    <property type="entry name" value="NADH-UBIQUINONE OXIDOREDUCTASE 213 KDA SUBUNIT"/>
    <property type="match status" value="1"/>
</dbReference>
<protein>
    <submittedName>
        <fullName evidence="2">Uncharacterized protein</fullName>
    </submittedName>
</protein>
<dbReference type="Proteomes" id="UP000076871">
    <property type="component" value="Unassembled WGS sequence"/>
</dbReference>
<keyword evidence="3" id="KW-1185">Reference proteome</keyword>
<sequence length="203" mass="22360">INGGIVGATFFSCREYLVSPFLLSALADTSYSRRIREIQEQRASGVRTGEKLGWWDMRMYRVPDTALSGAFTGAVLNAWRRGRTGIVPGITTGGIVCAIIQFAFNEVGVARVKYISKKLRAQQEPTRAPIASSSSPSGSVDASPWTARLDRLLTLFGFTRMSDEEYVTKLKAKRASYLEQIADLEKQVEEENKSKKSGSHTGS</sequence>